<proteinExistence type="inferred from homology"/>
<comment type="cofactor">
    <cofactor evidence="1">
        <name>Zn(2+)</name>
        <dbReference type="ChEBI" id="CHEBI:29105"/>
    </cofactor>
</comment>
<dbReference type="InterPro" id="IPR051013">
    <property type="entry name" value="MBL_superfamily_lactonases"/>
</dbReference>
<keyword evidence="8" id="KW-1185">Reference proteome</keyword>
<evidence type="ECO:0000256" key="3">
    <source>
        <dbReference type="ARBA" id="ARBA00022723"/>
    </source>
</evidence>
<organism evidence="7 8">
    <name type="scientific">Pelolinea submarina</name>
    <dbReference type="NCBI Taxonomy" id="913107"/>
    <lineage>
        <taxon>Bacteria</taxon>
        <taxon>Bacillati</taxon>
        <taxon>Chloroflexota</taxon>
        <taxon>Anaerolineae</taxon>
        <taxon>Anaerolineales</taxon>
        <taxon>Anaerolineaceae</taxon>
        <taxon>Pelolinea</taxon>
    </lineage>
</organism>
<keyword evidence="4 7" id="KW-0378">Hydrolase</keyword>
<evidence type="ECO:0000259" key="6">
    <source>
        <dbReference type="SMART" id="SM00849"/>
    </source>
</evidence>
<dbReference type="SMART" id="SM00849">
    <property type="entry name" value="Lactamase_B"/>
    <property type="match status" value="1"/>
</dbReference>
<evidence type="ECO:0000313" key="7">
    <source>
        <dbReference type="EMBL" id="REG04720.1"/>
    </source>
</evidence>
<dbReference type="RefSeq" id="WP_116226314.1">
    <property type="nucleotide sequence ID" value="NZ_AP018437.1"/>
</dbReference>
<feature type="domain" description="Metallo-beta-lactamase" evidence="6">
    <location>
        <begin position="34"/>
        <end position="233"/>
    </location>
</feature>
<keyword evidence="3" id="KW-0479">Metal-binding</keyword>
<comment type="similarity">
    <text evidence="2">Belongs to the metallo-beta-lactamase superfamily.</text>
</comment>
<accession>A0A347ZPN4</accession>
<evidence type="ECO:0000256" key="4">
    <source>
        <dbReference type="ARBA" id="ARBA00022801"/>
    </source>
</evidence>
<evidence type="ECO:0000313" key="8">
    <source>
        <dbReference type="Proteomes" id="UP000256388"/>
    </source>
</evidence>
<comment type="caution">
    <text evidence="7">The sequence shown here is derived from an EMBL/GenBank/DDBJ whole genome shotgun (WGS) entry which is preliminary data.</text>
</comment>
<reference evidence="7 8" key="1">
    <citation type="submission" date="2018-08" db="EMBL/GenBank/DDBJ databases">
        <title>Genomic Encyclopedia of Type Strains, Phase IV (KMG-IV): sequencing the most valuable type-strain genomes for metagenomic binning, comparative biology and taxonomic classification.</title>
        <authorList>
            <person name="Goeker M."/>
        </authorList>
    </citation>
    <scope>NUCLEOTIDE SEQUENCE [LARGE SCALE GENOMIC DNA]</scope>
    <source>
        <strain evidence="7 8">DSM 23923</strain>
    </source>
</reference>
<evidence type="ECO:0000256" key="5">
    <source>
        <dbReference type="ARBA" id="ARBA00022833"/>
    </source>
</evidence>
<sequence>MTEYELRYIKTGTVPSRGDLLLQGGDPSEVRAGPVYVFYTKTAKEVVLIDTSFHMDDAKILGVEKDVTRKLPDEDPLYALKQVGVEPEDVTHLILTHAHFDHVGYLDAFSNAKVFAHQKELAWIAGLPAWSIGYGSFSVEKIERVRAQMTVIYGERAQILPGIEVVYAGGHSAGSMAVVVNTKKGRVCLCGDNCFLYETIEEHLPIGLTNNLYESLAFMEKLPALGDILIPGHDPLFFDRFPNGVVA</sequence>
<evidence type="ECO:0000256" key="2">
    <source>
        <dbReference type="ARBA" id="ARBA00007749"/>
    </source>
</evidence>
<dbReference type="Proteomes" id="UP000256388">
    <property type="component" value="Unassembled WGS sequence"/>
</dbReference>
<gene>
    <name evidence="7" type="ORF">DFR64_3071</name>
</gene>
<dbReference type="AlphaFoldDB" id="A0A347ZPN4"/>
<dbReference type="InterPro" id="IPR036866">
    <property type="entry name" value="RibonucZ/Hydroxyglut_hydro"/>
</dbReference>
<dbReference type="Gene3D" id="3.60.15.10">
    <property type="entry name" value="Ribonuclease Z/Hydroxyacylglutathione hydrolase-like"/>
    <property type="match status" value="1"/>
</dbReference>
<dbReference type="PANTHER" id="PTHR42978">
    <property type="entry name" value="QUORUM-QUENCHING LACTONASE YTNP-RELATED-RELATED"/>
    <property type="match status" value="1"/>
</dbReference>
<dbReference type="EMBL" id="QUMS01000006">
    <property type="protein sequence ID" value="REG04720.1"/>
    <property type="molecule type" value="Genomic_DNA"/>
</dbReference>
<keyword evidence="5" id="KW-0862">Zinc</keyword>
<dbReference type="InterPro" id="IPR001279">
    <property type="entry name" value="Metallo-B-lactamas"/>
</dbReference>
<dbReference type="SUPFAM" id="SSF56281">
    <property type="entry name" value="Metallo-hydrolase/oxidoreductase"/>
    <property type="match status" value="1"/>
</dbReference>
<name>A0A347ZPN4_9CHLR</name>
<dbReference type="OrthoDB" id="333278at2"/>
<dbReference type="GO" id="GO:0046872">
    <property type="term" value="F:metal ion binding"/>
    <property type="evidence" value="ECO:0007669"/>
    <property type="project" value="UniProtKB-KW"/>
</dbReference>
<evidence type="ECO:0000256" key="1">
    <source>
        <dbReference type="ARBA" id="ARBA00001947"/>
    </source>
</evidence>
<dbReference type="CDD" id="cd07729">
    <property type="entry name" value="AHL_lactonase_MBL-fold"/>
    <property type="match status" value="1"/>
</dbReference>
<dbReference type="GO" id="GO:0016787">
    <property type="term" value="F:hydrolase activity"/>
    <property type="evidence" value="ECO:0007669"/>
    <property type="project" value="UniProtKB-KW"/>
</dbReference>
<dbReference type="PANTHER" id="PTHR42978:SF2">
    <property type="entry name" value="102 KBASES UNSTABLE REGION: FROM 1 TO 119443"/>
    <property type="match status" value="1"/>
</dbReference>
<dbReference type="Pfam" id="PF00753">
    <property type="entry name" value="Lactamase_B"/>
    <property type="match status" value="1"/>
</dbReference>
<protein>
    <submittedName>
        <fullName evidence="7">Glyoxylase-like metal-dependent hydrolase (Beta-lactamase superfamily II)</fullName>
    </submittedName>
</protein>